<dbReference type="RefSeq" id="WP_021014808.1">
    <property type="nucleotide sequence ID" value="NZ_CP025084.1"/>
</dbReference>
<evidence type="ECO:0000313" key="3">
    <source>
        <dbReference type="EMBL" id="AUH01849.1"/>
    </source>
</evidence>
<proteinExistence type="predicted"/>
<dbReference type="Proteomes" id="UP000233778">
    <property type="component" value="Chromosome"/>
</dbReference>
<evidence type="ECO:0000313" key="5">
    <source>
        <dbReference type="Proteomes" id="UP000017700"/>
    </source>
</evidence>
<dbReference type="Proteomes" id="UP000017700">
    <property type="component" value="Chromosome"/>
</dbReference>
<dbReference type="KEGG" id="sera:Ser39006_019820"/>
<reference evidence="4" key="4">
    <citation type="submission" date="2017-11" db="EMBL/GenBank/DDBJ databases">
        <title>Complete genome sequence of Serratia sp. ATCC 39006.</title>
        <authorList>
            <person name="Hampton H.G."/>
            <person name="Jackson S.A."/>
            <person name="Jauregui R."/>
            <person name="Poulter G.T.M."/>
            <person name="Salmond G.P.C."/>
            <person name="Fineran P.C."/>
        </authorList>
    </citation>
    <scope>NUCLEOTIDE SEQUENCE</scope>
    <source>
        <strain evidence="4">ATCC 39006</strain>
    </source>
</reference>
<dbReference type="Pfam" id="PF18818">
    <property type="entry name" value="MPTase-PolyVal"/>
    <property type="match status" value="1"/>
</dbReference>
<protein>
    <submittedName>
        <fullName evidence="4">DUF1738 domain-containing protein</fullName>
    </submittedName>
</protein>
<organism evidence="4 5">
    <name type="scientific">Serratia sp. (strain ATCC 39006)</name>
    <name type="common">Prodigiosinella confusarubida</name>
    <dbReference type="NCBI Taxonomy" id="104623"/>
    <lineage>
        <taxon>Bacteria</taxon>
        <taxon>Pseudomonadati</taxon>
        <taxon>Pseudomonadota</taxon>
        <taxon>Gammaproteobacteria</taxon>
        <taxon>Enterobacterales</taxon>
        <taxon>Pectobacteriaceae</taxon>
        <taxon>Prodigiosinella</taxon>
    </lineage>
</organism>
<dbReference type="EMBL" id="CP025084">
    <property type="protein sequence ID" value="AUH06172.1"/>
    <property type="molecule type" value="Genomic_DNA"/>
</dbReference>
<evidence type="ECO:0000313" key="6">
    <source>
        <dbReference type="Proteomes" id="UP000233778"/>
    </source>
</evidence>
<evidence type="ECO:0000259" key="1">
    <source>
        <dbReference type="Pfam" id="PF08401"/>
    </source>
</evidence>
<sequence length="333" mass="36801">MKKTSSARRAPKTERADLYQQVTDKIVAALEKGTAPWRRPWRAAQKPAGSSLPANATTGNAYSGINIPLLWMAAEERGFSSDRWLTYRQAQRAGGHIRTGETCSLAVIFKPFEVQAEDDQGNKLVDDDGKPVMASRAMLKPLQLFNTQQCDGLPAALSDTPATILTQEETETVSAPVMNRVLEIFNASGVTVNFLNQNRAYYRPVADQIVMPTSGQFFTEADYWSTLLHELVHASGHQKRLNREGITSSTRQFGDPVYVFEEFIAELGSAFLCAELGVYGEVQHDSYISGWLKALKEDKRALFRACRQAREASAFLLDLKVGTESALTASEVA</sequence>
<dbReference type="PIRSF" id="PIRSF037112">
    <property type="entry name" value="Antirestriction_ArdC"/>
    <property type="match status" value="1"/>
</dbReference>
<accession>A0A2I5TBB5</accession>
<dbReference type="STRING" id="104623.Ser39006_01540"/>
<evidence type="ECO:0000259" key="2">
    <source>
        <dbReference type="Pfam" id="PF18818"/>
    </source>
</evidence>
<reference evidence="3 6" key="3">
    <citation type="submission" date="2017-11" db="EMBL/GenBank/DDBJ databases">
        <title>Complete genome sequence of Serratia sp. ATCC 39006 LacA.</title>
        <authorList>
            <person name="Hampton H.G."/>
            <person name="Jackson S.A."/>
            <person name="Jauregui R."/>
            <person name="Poulter G.T.M."/>
            <person name="Salmond G.P.C."/>
            <person name="Fineran P.C."/>
        </authorList>
    </citation>
    <scope>NUCLEOTIDE SEQUENCE [LARGE SCALE GENOMIC DNA]</scope>
    <source>
        <strain evidence="3 6">ATCC 39006</strain>
    </source>
</reference>
<name>A0A2I5TBB5_SERS3</name>
<feature type="domain" description="N-terminal" evidence="1">
    <location>
        <begin position="17"/>
        <end position="142"/>
    </location>
</feature>
<dbReference type="InterPro" id="IPR013610">
    <property type="entry name" value="ArdC_N"/>
</dbReference>
<dbReference type="Pfam" id="PF08401">
    <property type="entry name" value="ArdcN"/>
    <property type="match status" value="1"/>
</dbReference>
<reference evidence="4 5" key="1">
    <citation type="journal article" date="2013" name="Genome Announc.">
        <title>Draft genome sequence of Serratia sp. strain ATCC 39006, a model bacterium for analysis of the biosynthesis and regulation of prodigiosin, a carbapenem, and gas vesicles.</title>
        <authorList>
            <person name="Fineran P.C."/>
            <person name="Iglesias Cans M.C."/>
            <person name="Ramsay J.P."/>
            <person name="Wilf N.M."/>
            <person name="Cossyleon D."/>
            <person name="McNeil M.B."/>
            <person name="Williamson N.R."/>
            <person name="Monson R.E."/>
            <person name="Becher S.A."/>
            <person name="Stanton J.A."/>
            <person name="Brugger K."/>
            <person name="Brown S.D."/>
            <person name="Salmond G.P."/>
        </authorList>
    </citation>
    <scope>NUCLEOTIDE SEQUENCE [LARGE SCALE GENOMIC DNA]</scope>
    <source>
        <strain evidence="4">ATCC 39006</strain>
        <strain evidence="5">ATCC 39006 / SC 11482</strain>
    </source>
</reference>
<dbReference type="EMBL" id="CP025085">
    <property type="protein sequence ID" value="AUH01849.1"/>
    <property type="molecule type" value="Genomic_DNA"/>
</dbReference>
<dbReference type="AlphaFoldDB" id="A0A2I5TBB5"/>
<dbReference type="InterPro" id="IPR017113">
    <property type="entry name" value="Antirestriction_ArdC"/>
</dbReference>
<reference evidence="4" key="2">
    <citation type="submission" date="2013-09" db="EMBL/GenBank/DDBJ databases">
        <authorList>
            <person name="Wang G."/>
            <person name="Yang Y."/>
            <person name="Su Y."/>
        </authorList>
    </citation>
    <scope>NUCLEOTIDE SEQUENCE</scope>
    <source>
        <strain evidence="4">ATCC 39006</strain>
    </source>
</reference>
<feature type="domain" description="Polyvalent protein metallopeptidase" evidence="2">
    <location>
        <begin position="182"/>
        <end position="307"/>
    </location>
</feature>
<gene>
    <name evidence="3" type="ORF">CWC46_19820</name>
    <name evidence="4" type="ORF">Ser39006_019820</name>
</gene>
<keyword evidence="5" id="KW-1185">Reference proteome</keyword>
<dbReference type="GO" id="GO:0003697">
    <property type="term" value="F:single-stranded DNA binding"/>
    <property type="evidence" value="ECO:0007669"/>
    <property type="project" value="InterPro"/>
</dbReference>
<dbReference type="OrthoDB" id="9792687at2"/>
<evidence type="ECO:0000313" key="4">
    <source>
        <dbReference type="EMBL" id="AUH06172.1"/>
    </source>
</evidence>
<dbReference type="InterPro" id="IPR041459">
    <property type="entry name" value="MPTase-PolyVal"/>
</dbReference>
<dbReference type="KEGG" id="serq:CWC46_19820"/>